<comment type="function">
    <text evidence="1 10">Component of ribonuclease P, a ribonucleoprotein complex that generates mature tRNA molecules by cleaving their 5'-ends.</text>
</comment>
<dbReference type="PIRSF" id="PIRSF027081">
    <property type="entry name" value="RNase_P/MRP_p29_subunit"/>
    <property type="match status" value="1"/>
</dbReference>
<dbReference type="GO" id="GO:0004519">
    <property type="term" value="F:endonuclease activity"/>
    <property type="evidence" value="ECO:0007669"/>
    <property type="project" value="UniProtKB-KW"/>
</dbReference>
<comment type="subunit">
    <text evidence="9">Component of nuclear RNase P and RNase MRP ribonucleoproteins. RNase P consists of a catalytic RNA moiety and 10 different protein chains; POP1, POP4, POP5, POP7, RPP14, RPP21, RPP25, RPP30, RPP38 and RPP40. Within the RNase P complex, POP1, POP7 and RPP25 form the 'finger' subcomplex, POP5, RPP14, RPP40 and homodimeric RPP30 form the 'palm' subcomplex, and RPP21, POP4 and RPP38 form the 'wrist' subcomplex. All subunits of the RNase P complex interact with the catalytic RNA. Several subunits of RNase P are also part of the RNase MRP complex. RNase MRP consists of a catalytic RNA moiety and about 8 protein subunits; POP1, POP7, RPP25, RPP30, RPP38, RPP40 and possibly also POP4 and POP5.</text>
</comment>
<feature type="compositionally biased region" description="Basic residues" evidence="11">
    <location>
        <begin position="44"/>
        <end position="65"/>
    </location>
</feature>
<dbReference type="AlphaFoldDB" id="A0A6J3BVH6"/>
<protein>
    <recommendedName>
        <fullName evidence="3 10">Ribonuclease P protein subunit p29</fullName>
    </recommendedName>
</protein>
<evidence type="ECO:0000256" key="4">
    <source>
        <dbReference type="ARBA" id="ARBA00022490"/>
    </source>
</evidence>
<dbReference type="InterPro" id="IPR002730">
    <property type="entry name" value="Rpp29/RNP1"/>
</dbReference>
<dbReference type="GO" id="GO:0001682">
    <property type="term" value="P:tRNA 5'-leader removal"/>
    <property type="evidence" value="ECO:0007669"/>
    <property type="project" value="InterPro"/>
</dbReference>
<dbReference type="InterPro" id="IPR036980">
    <property type="entry name" value="RNase_P/MRP_Rpp29_sf"/>
</dbReference>
<evidence type="ECO:0000313" key="12">
    <source>
        <dbReference type="Proteomes" id="UP001652740"/>
    </source>
</evidence>
<evidence type="ECO:0000256" key="10">
    <source>
        <dbReference type="PIRNR" id="PIRNR027081"/>
    </source>
</evidence>
<dbReference type="PANTHER" id="PTHR13348">
    <property type="entry name" value="RIBONUCLEASE P SUBUNIT P29"/>
    <property type="match status" value="1"/>
</dbReference>
<feature type="region of interest" description="Disordered" evidence="11">
    <location>
        <begin position="37"/>
        <end position="65"/>
    </location>
</feature>
<dbReference type="KEGG" id="gmw:113515058"/>
<sequence length="211" mass="24280">MSREDSPHNASMQAVMNFIMSNVPKKDIPNVEMEAKKGFVLSKSKSKQNKRTKPKRKKNGLTRNQKKTLGFYNQPRNLIQYADVIPINNIWENYMEQLLGKNMQIPTPNSKGWENITQTLYKADFHGCRMHVVRSKCPGFVGKMGICVMDTRNTFKIVSENNIATTIPKKDSVFEISFKDMKFTIFGHHLCTRPADRTSKKVKGHSYPDFC</sequence>
<gene>
    <name evidence="13" type="primary">LOC113515058</name>
</gene>
<dbReference type="GO" id="GO:0006364">
    <property type="term" value="P:rRNA processing"/>
    <property type="evidence" value="ECO:0007669"/>
    <property type="project" value="TreeGrafter"/>
</dbReference>
<evidence type="ECO:0000256" key="1">
    <source>
        <dbReference type="ARBA" id="ARBA00002435"/>
    </source>
</evidence>
<organism evidence="12 13">
    <name type="scientific">Galleria mellonella</name>
    <name type="common">Greater wax moth</name>
    <dbReference type="NCBI Taxonomy" id="7137"/>
    <lineage>
        <taxon>Eukaryota</taxon>
        <taxon>Metazoa</taxon>
        <taxon>Ecdysozoa</taxon>
        <taxon>Arthropoda</taxon>
        <taxon>Hexapoda</taxon>
        <taxon>Insecta</taxon>
        <taxon>Pterygota</taxon>
        <taxon>Neoptera</taxon>
        <taxon>Endopterygota</taxon>
        <taxon>Lepidoptera</taxon>
        <taxon>Glossata</taxon>
        <taxon>Ditrysia</taxon>
        <taxon>Pyraloidea</taxon>
        <taxon>Pyralidae</taxon>
        <taxon>Galleriinae</taxon>
        <taxon>Galleria</taxon>
    </lineage>
</organism>
<dbReference type="InParanoid" id="A0A6J3BVH6"/>
<evidence type="ECO:0000256" key="3">
    <source>
        <dbReference type="ARBA" id="ARBA00016225"/>
    </source>
</evidence>
<dbReference type="Pfam" id="PF01868">
    <property type="entry name" value="RNase_P-MRP_p29"/>
    <property type="match status" value="1"/>
</dbReference>
<evidence type="ECO:0000256" key="5">
    <source>
        <dbReference type="ARBA" id="ARBA00022694"/>
    </source>
</evidence>
<evidence type="ECO:0000256" key="6">
    <source>
        <dbReference type="ARBA" id="ARBA00022722"/>
    </source>
</evidence>
<dbReference type="GO" id="GO:0033204">
    <property type="term" value="F:ribonuclease P RNA binding"/>
    <property type="evidence" value="ECO:0007669"/>
    <property type="project" value="InterPro"/>
</dbReference>
<comment type="similarity">
    <text evidence="2">Belongs to the eukaryotic/archaeal RNase P protein component 1 family.</text>
</comment>
<name>A0A6J3BVH6_GALME</name>
<keyword evidence="12" id="KW-1185">Reference proteome</keyword>
<keyword evidence="5 10" id="KW-0819">tRNA processing</keyword>
<accession>A0A6J3BVH6</accession>
<dbReference type="RefSeq" id="XP_031764387.2">
    <property type="nucleotide sequence ID" value="XM_031908527.2"/>
</dbReference>
<dbReference type="SUPFAM" id="SSF101744">
    <property type="entry name" value="Rof/RNase P subunit-like"/>
    <property type="match status" value="1"/>
</dbReference>
<comment type="subcellular location">
    <subcellularLocation>
        <location evidence="10">Nucleus</location>
        <location evidence="10">Nucleolus</location>
    </subcellularLocation>
</comment>
<keyword evidence="10" id="KW-0539">Nucleus</keyword>
<evidence type="ECO:0000256" key="8">
    <source>
        <dbReference type="ARBA" id="ARBA00022801"/>
    </source>
</evidence>
<dbReference type="FunCoup" id="A0A6J3BVH6">
    <property type="interactions" value="787"/>
</dbReference>
<keyword evidence="6" id="KW-0540">Nuclease</keyword>
<dbReference type="GO" id="GO:0016787">
    <property type="term" value="F:hydrolase activity"/>
    <property type="evidence" value="ECO:0007669"/>
    <property type="project" value="UniProtKB-KW"/>
</dbReference>
<evidence type="ECO:0000313" key="13">
    <source>
        <dbReference type="RefSeq" id="XP_031764387.2"/>
    </source>
</evidence>
<dbReference type="Gene3D" id="2.30.30.210">
    <property type="entry name" value="Ribonuclease P/MRP, subunit p29"/>
    <property type="match status" value="1"/>
</dbReference>
<evidence type="ECO:0000256" key="11">
    <source>
        <dbReference type="SAM" id="MobiDB-lite"/>
    </source>
</evidence>
<keyword evidence="8" id="KW-0378">Hydrolase</keyword>
<dbReference type="Proteomes" id="UP001652740">
    <property type="component" value="Unplaced"/>
</dbReference>
<dbReference type="PANTHER" id="PTHR13348:SF0">
    <property type="entry name" value="RIBONUCLEASE P PROTEIN SUBUNIT P29"/>
    <property type="match status" value="1"/>
</dbReference>
<keyword evidence="7" id="KW-0255">Endonuclease</keyword>
<keyword evidence="4" id="KW-0963">Cytoplasm</keyword>
<evidence type="ECO:0000256" key="9">
    <source>
        <dbReference type="ARBA" id="ARBA00046486"/>
    </source>
</evidence>
<dbReference type="HAMAP" id="MF_00754">
    <property type="entry name" value="RNase_P_1"/>
    <property type="match status" value="1"/>
</dbReference>
<dbReference type="SMART" id="SM00538">
    <property type="entry name" value="POP4"/>
    <property type="match status" value="1"/>
</dbReference>
<dbReference type="InterPro" id="IPR023538">
    <property type="entry name" value="RNP1"/>
</dbReference>
<dbReference type="InterPro" id="IPR016848">
    <property type="entry name" value="RNase_P/MRP_Rpp29-subunit"/>
</dbReference>
<dbReference type="GO" id="GO:0030677">
    <property type="term" value="C:ribonuclease P complex"/>
    <property type="evidence" value="ECO:0007669"/>
    <property type="project" value="UniProtKB-UniRule"/>
</dbReference>
<reference evidence="13" key="1">
    <citation type="submission" date="2025-08" db="UniProtKB">
        <authorList>
            <consortium name="RefSeq"/>
        </authorList>
    </citation>
    <scope>IDENTIFICATION</scope>
    <source>
        <tissue evidence="13">Whole larvae</tissue>
    </source>
</reference>
<dbReference type="GeneID" id="113515058"/>
<evidence type="ECO:0000256" key="7">
    <source>
        <dbReference type="ARBA" id="ARBA00022759"/>
    </source>
</evidence>
<dbReference type="GO" id="GO:0000172">
    <property type="term" value="C:ribonuclease MRP complex"/>
    <property type="evidence" value="ECO:0007669"/>
    <property type="project" value="InterPro"/>
</dbReference>
<proteinExistence type="inferred from homology"/>
<dbReference type="InterPro" id="IPR023534">
    <property type="entry name" value="Rof/RNase_P-like"/>
</dbReference>
<dbReference type="GO" id="GO:0005730">
    <property type="term" value="C:nucleolus"/>
    <property type="evidence" value="ECO:0007669"/>
    <property type="project" value="UniProtKB-SubCell"/>
</dbReference>
<evidence type="ECO:0000256" key="2">
    <source>
        <dbReference type="ARBA" id="ARBA00006181"/>
    </source>
</evidence>